<protein>
    <submittedName>
        <fullName evidence="9">Putative ABC transporter permease protein</fullName>
    </submittedName>
</protein>
<dbReference type="PANTHER" id="PTHR43744">
    <property type="entry name" value="ABC TRANSPORTER PERMEASE PROTEIN MG189-RELATED-RELATED"/>
    <property type="match status" value="1"/>
</dbReference>
<dbReference type="PROSITE" id="PS50928">
    <property type="entry name" value="ABC_TM1"/>
    <property type="match status" value="1"/>
</dbReference>
<dbReference type="Pfam" id="PF00528">
    <property type="entry name" value="BPD_transp_1"/>
    <property type="match status" value="1"/>
</dbReference>
<feature type="transmembrane region" description="Helical" evidence="7">
    <location>
        <begin position="7"/>
        <end position="32"/>
    </location>
</feature>
<dbReference type="CDD" id="cd06261">
    <property type="entry name" value="TM_PBP2"/>
    <property type="match status" value="1"/>
</dbReference>
<dbReference type="AlphaFoldDB" id="K6VML5"/>
<keyword evidence="5 7" id="KW-1133">Transmembrane helix</keyword>
<dbReference type="InterPro" id="IPR000515">
    <property type="entry name" value="MetI-like"/>
</dbReference>
<accession>K6VML5</accession>
<dbReference type="SUPFAM" id="SSF161098">
    <property type="entry name" value="MetI-like"/>
    <property type="match status" value="1"/>
</dbReference>
<feature type="transmembrane region" description="Helical" evidence="7">
    <location>
        <begin position="102"/>
        <end position="124"/>
    </location>
</feature>
<dbReference type="Gene3D" id="1.10.3720.10">
    <property type="entry name" value="MetI-like"/>
    <property type="match status" value="1"/>
</dbReference>
<dbReference type="RefSeq" id="WP_006502723.1">
    <property type="nucleotide sequence ID" value="NZ_BAGZ01000008.1"/>
</dbReference>
<evidence type="ECO:0000256" key="2">
    <source>
        <dbReference type="ARBA" id="ARBA00022448"/>
    </source>
</evidence>
<feature type="transmembrane region" description="Helical" evidence="7">
    <location>
        <begin position="174"/>
        <end position="196"/>
    </location>
</feature>
<keyword evidence="3" id="KW-1003">Cell membrane</keyword>
<evidence type="ECO:0000256" key="6">
    <source>
        <dbReference type="ARBA" id="ARBA00023136"/>
    </source>
</evidence>
<evidence type="ECO:0000259" key="8">
    <source>
        <dbReference type="PROSITE" id="PS50928"/>
    </source>
</evidence>
<dbReference type="PANTHER" id="PTHR43744:SF8">
    <property type="entry name" value="SN-GLYCEROL-3-PHOSPHATE TRANSPORT SYSTEM PERMEASE PROTEIN UGPE"/>
    <property type="match status" value="1"/>
</dbReference>
<name>K6VML5_9MICO</name>
<comment type="similarity">
    <text evidence="7">Belongs to the binding-protein-dependent transport system permease family.</text>
</comment>
<evidence type="ECO:0000256" key="1">
    <source>
        <dbReference type="ARBA" id="ARBA00004651"/>
    </source>
</evidence>
<keyword evidence="10" id="KW-1185">Reference proteome</keyword>
<gene>
    <name evidence="9" type="ORF">AUCHE_08_02120</name>
</gene>
<feature type="transmembrane region" description="Helical" evidence="7">
    <location>
        <begin position="232"/>
        <end position="253"/>
    </location>
</feature>
<evidence type="ECO:0000256" key="3">
    <source>
        <dbReference type="ARBA" id="ARBA00022475"/>
    </source>
</evidence>
<dbReference type="OrthoDB" id="2063054at2"/>
<dbReference type="STRING" id="100225.SAMN05421595_0480"/>
<feature type="transmembrane region" description="Helical" evidence="7">
    <location>
        <begin position="130"/>
        <end position="153"/>
    </location>
</feature>
<comment type="subcellular location">
    <subcellularLocation>
        <location evidence="1 7">Cell membrane</location>
        <topology evidence="1 7">Multi-pass membrane protein</topology>
    </subcellularLocation>
</comment>
<comment type="caution">
    <text evidence="9">The sequence shown here is derived from an EMBL/GenBank/DDBJ whole genome shotgun (WGS) entry which is preliminary data.</text>
</comment>
<dbReference type="GO" id="GO:0055085">
    <property type="term" value="P:transmembrane transport"/>
    <property type="evidence" value="ECO:0007669"/>
    <property type="project" value="InterPro"/>
</dbReference>
<dbReference type="eggNOG" id="COG0395">
    <property type="taxonomic scope" value="Bacteria"/>
</dbReference>
<keyword evidence="4 7" id="KW-0812">Transmembrane</keyword>
<evidence type="ECO:0000256" key="4">
    <source>
        <dbReference type="ARBA" id="ARBA00022692"/>
    </source>
</evidence>
<organism evidence="9 10">
    <name type="scientific">Austwickia chelonae NBRC 105200</name>
    <dbReference type="NCBI Taxonomy" id="1184607"/>
    <lineage>
        <taxon>Bacteria</taxon>
        <taxon>Bacillati</taxon>
        <taxon>Actinomycetota</taxon>
        <taxon>Actinomycetes</taxon>
        <taxon>Micrococcales</taxon>
        <taxon>Dermatophilaceae</taxon>
        <taxon>Austwickia</taxon>
    </lineage>
</organism>
<proteinExistence type="inferred from homology"/>
<feature type="transmembrane region" description="Helical" evidence="7">
    <location>
        <begin position="64"/>
        <end position="90"/>
    </location>
</feature>
<dbReference type="EMBL" id="BAGZ01000008">
    <property type="protein sequence ID" value="GAB77969.1"/>
    <property type="molecule type" value="Genomic_DNA"/>
</dbReference>
<keyword evidence="6 7" id="KW-0472">Membrane</keyword>
<evidence type="ECO:0000256" key="7">
    <source>
        <dbReference type="RuleBase" id="RU363032"/>
    </source>
</evidence>
<dbReference type="GO" id="GO:0005886">
    <property type="term" value="C:plasma membrane"/>
    <property type="evidence" value="ECO:0007669"/>
    <property type="project" value="UniProtKB-SubCell"/>
</dbReference>
<reference evidence="9 10" key="1">
    <citation type="submission" date="2012-08" db="EMBL/GenBank/DDBJ databases">
        <title>Whole genome shotgun sequence of Austwickia chelonae NBRC 105200.</title>
        <authorList>
            <person name="Yoshida I."/>
            <person name="Hosoyama A."/>
            <person name="Tsuchikane K."/>
            <person name="Katsumata H."/>
            <person name="Ando Y."/>
            <person name="Ohji S."/>
            <person name="Hamada M."/>
            <person name="Tamura T."/>
            <person name="Yamazoe A."/>
            <person name="Yamazaki S."/>
            <person name="Fujita N."/>
        </authorList>
    </citation>
    <scope>NUCLEOTIDE SEQUENCE [LARGE SCALE GENOMIC DNA]</scope>
    <source>
        <strain evidence="9 10">NBRC 105200</strain>
    </source>
</reference>
<keyword evidence="2 7" id="KW-0813">Transport</keyword>
<feature type="domain" description="ABC transmembrane type-1" evidence="8">
    <location>
        <begin position="65"/>
        <end position="253"/>
    </location>
</feature>
<evidence type="ECO:0000313" key="9">
    <source>
        <dbReference type="EMBL" id="GAB77969.1"/>
    </source>
</evidence>
<dbReference type="InterPro" id="IPR035906">
    <property type="entry name" value="MetI-like_sf"/>
</dbReference>
<dbReference type="Proteomes" id="UP000008495">
    <property type="component" value="Unassembled WGS sequence"/>
</dbReference>
<evidence type="ECO:0000313" key="10">
    <source>
        <dbReference type="Proteomes" id="UP000008495"/>
    </source>
</evidence>
<evidence type="ECO:0000256" key="5">
    <source>
        <dbReference type="ARBA" id="ARBA00022989"/>
    </source>
</evidence>
<sequence length="268" mass="29089">MGRLSRIVLWAATALLVISAALPFVLMLLTAFQRTTTLRFEIDPDALTFGNFADLMTVHGFGQALVNTTVVVLIACALNNIVCATAAYGFAVRPFPGSKTLFAVYLLTMMIPSQVTMIPLFLIFREAGLLGGYLSLALPVVNAFGVFLIHQFMVSIPVSLFEAARIDGASDRQIFVSIVLPIIRPVLVTLTVFTFLTTWNDFLWPLVSVNDDSMRTVTLAVAQLKGSFETQYGMVMAGTTIAFTVPFLVYVLLQKAFVEGVASTGVKG</sequence>